<dbReference type="InterPro" id="IPR013766">
    <property type="entry name" value="Thioredoxin_domain"/>
</dbReference>
<gene>
    <name evidence="2" type="ORF">ACFSSA_04895</name>
</gene>
<dbReference type="PROSITE" id="PS51352">
    <property type="entry name" value="THIOREDOXIN_2"/>
    <property type="match status" value="1"/>
</dbReference>
<dbReference type="InterPro" id="IPR000866">
    <property type="entry name" value="AhpC/TSA"/>
</dbReference>
<dbReference type="Pfam" id="PF00578">
    <property type="entry name" value="AhpC-TSA"/>
    <property type="match status" value="1"/>
</dbReference>
<dbReference type="InterPro" id="IPR036249">
    <property type="entry name" value="Thioredoxin-like_sf"/>
</dbReference>
<dbReference type="RefSeq" id="WP_386818859.1">
    <property type="nucleotide sequence ID" value="NZ_JBHUIT010000003.1"/>
</dbReference>
<accession>A0ABW5D634</accession>
<evidence type="ECO:0000259" key="1">
    <source>
        <dbReference type="PROSITE" id="PS51352"/>
    </source>
</evidence>
<name>A0ABW5D634_9BACT</name>
<keyword evidence="3" id="KW-1185">Reference proteome</keyword>
<evidence type="ECO:0000313" key="2">
    <source>
        <dbReference type="EMBL" id="MFD2256005.1"/>
    </source>
</evidence>
<dbReference type="CDD" id="cd02970">
    <property type="entry name" value="PRX_like2"/>
    <property type="match status" value="1"/>
</dbReference>
<feature type="domain" description="Thioredoxin" evidence="1">
    <location>
        <begin position="5"/>
        <end position="161"/>
    </location>
</feature>
<sequence length="175" mass="19433">MSKKITSGGKLPAITLSTVNAGEITLGKVKKPGNWQIVTVYRGLHCPICHKYLARMEELKEDFEKLGVELLAVSGDPVEKAEKMVDEHELTIPVAYGLSIGEMKELGLYISEPRSKEETDRPFAEPATFAVNAEGKLQLIELSNTPFNRADLGELIESVQWVQENDYPIRGTFEA</sequence>
<organism evidence="2 3">
    <name type="scientific">Luteolibacter algae</name>
    <dbReference type="NCBI Taxonomy" id="454151"/>
    <lineage>
        <taxon>Bacteria</taxon>
        <taxon>Pseudomonadati</taxon>
        <taxon>Verrucomicrobiota</taxon>
        <taxon>Verrucomicrobiia</taxon>
        <taxon>Verrucomicrobiales</taxon>
        <taxon>Verrucomicrobiaceae</taxon>
        <taxon>Luteolibacter</taxon>
    </lineage>
</organism>
<dbReference type="SUPFAM" id="SSF52833">
    <property type="entry name" value="Thioredoxin-like"/>
    <property type="match status" value="1"/>
</dbReference>
<proteinExistence type="predicted"/>
<protein>
    <submittedName>
        <fullName evidence="2">Peroxiredoxin-like family protein</fullName>
    </submittedName>
</protein>
<dbReference type="Gene3D" id="3.40.30.10">
    <property type="entry name" value="Glutaredoxin"/>
    <property type="match status" value="1"/>
</dbReference>
<dbReference type="Proteomes" id="UP001597375">
    <property type="component" value="Unassembled WGS sequence"/>
</dbReference>
<dbReference type="EMBL" id="JBHUIT010000003">
    <property type="protein sequence ID" value="MFD2256005.1"/>
    <property type="molecule type" value="Genomic_DNA"/>
</dbReference>
<evidence type="ECO:0000313" key="3">
    <source>
        <dbReference type="Proteomes" id="UP001597375"/>
    </source>
</evidence>
<comment type="caution">
    <text evidence="2">The sequence shown here is derived from an EMBL/GenBank/DDBJ whole genome shotgun (WGS) entry which is preliminary data.</text>
</comment>
<reference evidence="3" key="1">
    <citation type="journal article" date="2019" name="Int. J. Syst. Evol. Microbiol.">
        <title>The Global Catalogue of Microorganisms (GCM) 10K type strain sequencing project: providing services to taxonomists for standard genome sequencing and annotation.</title>
        <authorList>
            <consortium name="The Broad Institute Genomics Platform"/>
            <consortium name="The Broad Institute Genome Sequencing Center for Infectious Disease"/>
            <person name="Wu L."/>
            <person name="Ma J."/>
        </authorList>
    </citation>
    <scope>NUCLEOTIDE SEQUENCE [LARGE SCALE GENOMIC DNA]</scope>
    <source>
        <strain evidence="3">CGMCC 4.7106</strain>
    </source>
</reference>